<dbReference type="Proteomes" id="UP000624709">
    <property type="component" value="Unassembled WGS sequence"/>
</dbReference>
<proteinExistence type="predicted"/>
<sequence>MPRTVVAGTAIAAEHEHIHVLANTAGLVSCSPTCCWTACGPPPHRRPHLVWLATAPEALLPGAHVASRSPFTATTRSTYPTRAQRLWQSSLTAVASPTAEIQ</sequence>
<keyword evidence="2" id="KW-1185">Reference proteome</keyword>
<accession>A0ABQ4BLY9</accession>
<name>A0ABQ4BLY9_9ACTN</name>
<evidence type="ECO:0000313" key="1">
    <source>
        <dbReference type="EMBL" id="GIE71692.1"/>
    </source>
</evidence>
<evidence type="ECO:0000313" key="2">
    <source>
        <dbReference type="Proteomes" id="UP000624709"/>
    </source>
</evidence>
<dbReference type="RefSeq" id="WP_203829499.1">
    <property type="nucleotide sequence ID" value="NZ_BAAATY010000043.1"/>
</dbReference>
<protein>
    <submittedName>
        <fullName evidence="1">Uncharacterized protein</fullName>
    </submittedName>
</protein>
<organism evidence="1 2">
    <name type="scientific">Actinoplanes palleronii</name>
    <dbReference type="NCBI Taxonomy" id="113570"/>
    <lineage>
        <taxon>Bacteria</taxon>
        <taxon>Bacillati</taxon>
        <taxon>Actinomycetota</taxon>
        <taxon>Actinomycetes</taxon>
        <taxon>Micromonosporales</taxon>
        <taxon>Micromonosporaceae</taxon>
        <taxon>Actinoplanes</taxon>
    </lineage>
</organism>
<dbReference type="EMBL" id="BOMS01000131">
    <property type="protein sequence ID" value="GIE71692.1"/>
    <property type="molecule type" value="Genomic_DNA"/>
</dbReference>
<reference evidence="1 2" key="1">
    <citation type="submission" date="2021-01" db="EMBL/GenBank/DDBJ databases">
        <title>Whole genome shotgun sequence of Actinoplanes palleronii NBRC 14916.</title>
        <authorList>
            <person name="Komaki H."/>
            <person name="Tamura T."/>
        </authorList>
    </citation>
    <scope>NUCLEOTIDE SEQUENCE [LARGE SCALE GENOMIC DNA]</scope>
    <source>
        <strain evidence="1 2">NBRC 14916</strain>
    </source>
</reference>
<comment type="caution">
    <text evidence="1">The sequence shown here is derived from an EMBL/GenBank/DDBJ whole genome shotgun (WGS) entry which is preliminary data.</text>
</comment>
<dbReference type="PROSITE" id="PS51257">
    <property type="entry name" value="PROKAR_LIPOPROTEIN"/>
    <property type="match status" value="1"/>
</dbReference>
<gene>
    <name evidence="1" type="ORF">Apa02nite_078000</name>
</gene>